<evidence type="ECO:0000313" key="3">
    <source>
        <dbReference type="Proteomes" id="UP000537775"/>
    </source>
</evidence>
<sequence length="214" mass="23987">MNTVNLESRSKPRRWPWVLGIAGFGVFVVVQLALATVKLAQAGSVVISLSLVAVLVVAVSVVLALWLGVQNQSVRLAVLRRRNPHSVVLPMIHPEKLTDTLRWLGYRGPRIGNYFVAVASERGIEFWKGGREPELRYTLPRELIVDVQVGEGIVTRPIDVINVVVPDEKWGHVIVKMSPSKEGWRLPFSRLDRDDIGELAHRIAREVLADEARR</sequence>
<feature type="transmembrane region" description="Helical" evidence="1">
    <location>
        <begin position="46"/>
        <end position="69"/>
    </location>
</feature>
<accession>A0A7X0FTL8</accession>
<gene>
    <name evidence="2" type="ORF">HD594_003278</name>
</gene>
<comment type="caution">
    <text evidence="2">The sequence shown here is derived from an EMBL/GenBank/DDBJ whole genome shotgun (WGS) entry which is preliminary data.</text>
</comment>
<dbReference type="Proteomes" id="UP000537775">
    <property type="component" value="Unassembled WGS sequence"/>
</dbReference>
<organism evidence="2 3">
    <name type="scientific">Microbacterium thalassium</name>
    <dbReference type="NCBI Taxonomy" id="362649"/>
    <lineage>
        <taxon>Bacteria</taxon>
        <taxon>Bacillati</taxon>
        <taxon>Actinomycetota</taxon>
        <taxon>Actinomycetes</taxon>
        <taxon>Micrococcales</taxon>
        <taxon>Microbacteriaceae</taxon>
        <taxon>Microbacterium</taxon>
    </lineage>
</organism>
<evidence type="ECO:0000313" key="2">
    <source>
        <dbReference type="EMBL" id="MBB6392965.1"/>
    </source>
</evidence>
<dbReference type="EMBL" id="JACHML010000001">
    <property type="protein sequence ID" value="MBB6392965.1"/>
    <property type="molecule type" value="Genomic_DNA"/>
</dbReference>
<feature type="transmembrane region" description="Helical" evidence="1">
    <location>
        <begin position="15"/>
        <end position="34"/>
    </location>
</feature>
<dbReference type="RefSeq" id="WP_184752175.1">
    <property type="nucleotide sequence ID" value="NZ_BAAAJR010000001.1"/>
</dbReference>
<reference evidence="2 3" key="1">
    <citation type="submission" date="2020-08" db="EMBL/GenBank/DDBJ databases">
        <title>Sequencing the genomes of 1000 actinobacteria strains.</title>
        <authorList>
            <person name="Klenk H.-P."/>
        </authorList>
    </citation>
    <scope>NUCLEOTIDE SEQUENCE [LARGE SCALE GENOMIC DNA]</scope>
    <source>
        <strain evidence="2 3">DSM 12511</strain>
    </source>
</reference>
<protein>
    <submittedName>
        <fullName evidence="2">Uncharacterized protein</fullName>
    </submittedName>
</protein>
<proteinExistence type="predicted"/>
<keyword evidence="1" id="KW-1133">Transmembrane helix</keyword>
<keyword evidence="1" id="KW-0472">Membrane</keyword>
<evidence type="ECO:0000256" key="1">
    <source>
        <dbReference type="SAM" id="Phobius"/>
    </source>
</evidence>
<name>A0A7X0FTL8_9MICO</name>
<dbReference type="AlphaFoldDB" id="A0A7X0FTL8"/>
<keyword evidence="3" id="KW-1185">Reference proteome</keyword>
<keyword evidence="1" id="KW-0812">Transmembrane</keyword>